<feature type="region of interest" description="Disordered" evidence="1">
    <location>
        <begin position="106"/>
        <end position="146"/>
    </location>
</feature>
<gene>
    <name evidence="2" type="ORF">EA661_19610</name>
</gene>
<evidence type="ECO:0000313" key="3">
    <source>
        <dbReference type="Proteomes" id="UP000291286"/>
    </source>
</evidence>
<organism evidence="2 3">
    <name type="scientific">Pseudoxanthomonas winnipegensis</name>
    <dbReference type="NCBI Taxonomy" id="2480810"/>
    <lineage>
        <taxon>Bacteria</taxon>
        <taxon>Pseudomonadati</taxon>
        <taxon>Pseudomonadota</taxon>
        <taxon>Gammaproteobacteria</taxon>
        <taxon>Lysobacterales</taxon>
        <taxon>Lysobacteraceae</taxon>
        <taxon>Pseudoxanthomonas</taxon>
    </lineage>
</organism>
<feature type="compositionally biased region" description="Basic residues" evidence="1">
    <location>
        <begin position="137"/>
        <end position="146"/>
    </location>
</feature>
<evidence type="ECO:0000256" key="1">
    <source>
        <dbReference type="SAM" id="MobiDB-lite"/>
    </source>
</evidence>
<protein>
    <submittedName>
        <fullName evidence="2">Uncharacterized protein</fullName>
    </submittedName>
</protein>
<reference evidence="2 3" key="1">
    <citation type="submission" date="2019-02" db="EMBL/GenBank/DDBJ databases">
        <title>WGS of Pseudoxanthomonas species novum from clinical isolates.</title>
        <authorList>
            <person name="Bernier A.-M."/>
            <person name="Bernard K."/>
            <person name="Vachon A."/>
        </authorList>
    </citation>
    <scope>NUCLEOTIDE SEQUENCE [LARGE SCALE GENOMIC DNA]</scope>
    <source>
        <strain evidence="2 3">NML171202</strain>
    </source>
</reference>
<comment type="caution">
    <text evidence="2">The sequence shown here is derived from an EMBL/GenBank/DDBJ whole genome shotgun (WGS) entry which is preliminary data.</text>
</comment>
<sequence length="146" mass="15895">MSSIFDVTPQNQTLDVIDITTGKPVGWTIEIRPEASEQVQAAEAKARSDARANARRGASLESLDKADEEIFVAYIAGWKWGDAPSFNGRPLTHVEFSEENVRRLYSGSSGRRCWGTGATASRARGRTTSPRPLTSLAKRRASSPTA</sequence>
<feature type="region of interest" description="Disordered" evidence="1">
    <location>
        <begin position="40"/>
        <end position="59"/>
    </location>
</feature>
<dbReference type="EMBL" id="SHMB01000014">
    <property type="protein sequence ID" value="TAA24067.1"/>
    <property type="molecule type" value="Genomic_DNA"/>
</dbReference>
<proteinExistence type="predicted"/>
<dbReference type="Proteomes" id="UP000291286">
    <property type="component" value="Unassembled WGS sequence"/>
</dbReference>
<evidence type="ECO:0000313" key="2">
    <source>
        <dbReference type="EMBL" id="TAA24067.1"/>
    </source>
</evidence>
<accession>A0A4Q8L7J6</accession>
<dbReference type="AlphaFoldDB" id="A0A4Q8L7J6"/>
<dbReference type="RefSeq" id="WP_130521797.1">
    <property type="nucleotide sequence ID" value="NZ_SHMA01000013.1"/>
</dbReference>
<name>A0A4Q8L7J6_9GAMM</name>